<dbReference type="InterPro" id="IPR036388">
    <property type="entry name" value="WH-like_DNA-bd_sf"/>
</dbReference>
<dbReference type="OrthoDB" id="10660141at2759"/>
<comment type="caution">
    <text evidence="3">The sequence shown here is derived from an EMBL/GenBank/DDBJ whole genome shotgun (WGS) entry which is preliminary data.</text>
</comment>
<evidence type="ECO:0000313" key="4">
    <source>
        <dbReference type="Proteomes" id="UP000825890"/>
    </source>
</evidence>
<dbReference type="InterPro" id="IPR036390">
    <property type="entry name" value="WH_DNA-bd_sf"/>
</dbReference>
<sequence length="269" mass="29763">MTNRPYEIDVPSLTKLKAMEDDAMGSNPATAPETPKVVRQDHAASEGSTPVAGTDSAKRQNLQQCLPEDDPNGQRGDASPTDLRETGRMDVDVGTEDQALNSHEMITRCEGHWLFANAVLEERQLGVRSQAKGKGKGKGKEVEPRASPIPAPYIEESMQSNAEVDDLCMHKSDPTLPDSTAEGQEYLVPKDDLLIMLEVGFAERPYWTTADLADALQQPGTYLNEVLPQIAIFGPWLGGYPQRWCWRLKVAEEKSEGRWKGKGRAESWE</sequence>
<dbReference type="GeneID" id="68292597"/>
<dbReference type="AlphaFoldDB" id="A0A9P3CGB1"/>
<proteinExistence type="predicted"/>
<protein>
    <recommendedName>
        <fullName evidence="2">TFIIF beta subunit HTH domain-containing protein</fullName>
    </recommendedName>
</protein>
<dbReference type="EMBL" id="BOLY01000004">
    <property type="protein sequence ID" value="GIZ43809.1"/>
    <property type="molecule type" value="Genomic_DNA"/>
</dbReference>
<organism evidence="3 4">
    <name type="scientific">Cercospora kikuchii</name>
    <dbReference type="NCBI Taxonomy" id="84275"/>
    <lineage>
        <taxon>Eukaryota</taxon>
        <taxon>Fungi</taxon>
        <taxon>Dikarya</taxon>
        <taxon>Ascomycota</taxon>
        <taxon>Pezizomycotina</taxon>
        <taxon>Dothideomycetes</taxon>
        <taxon>Dothideomycetidae</taxon>
        <taxon>Mycosphaerellales</taxon>
        <taxon>Mycosphaerellaceae</taxon>
        <taxon>Cercospora</taxon>
    </lineage>
</organism>
<keyword evidence="4" id="KW-1185">Reference proteome</keyword>
<dbReference type="InterPro" id="IPR040450">
    <property type="entry name" value="TFIIF_beta_HTH"/>
</dbReference>
<dbReference type="Proteomes" id="UP000825890">
    <property type="component" value="Unassembled WGS sequence"/>
</dbReference>
<dbReference type="RefSeq" id="XP_044658296.1">
    <property type="nucleotide sequence ID" value="XM_044802361.1"/>
</dbReference>
<gene>
    <name evidence="3" type="ORF">CKM354_000702200</name>
</gene>
<evidence type="ECO:0000313" key="3">
    <source>
        <dbReference type="EMBL" id="GIZ43809.1"/>
    </source>
</evidence>
<evidence type="ECO:0000259" key="2">
    <source>
        <dbReference type="Pfam" id="PF02270"/>
    </source>
</evidence>
<dbReference type="Pfam" id="PF02270">
    <property type="entry name" value="TFIIF_beta"/>
    <property type="match status" value="1"/>
</dbReference>
<evidence type="ECO:0000256" key="1">
    <source>
        <dbReference type="SAM" id="MobiDB-lite"/>
    </source>
</evidence>
<feature type="region of interest" description="Disordered" evidence="1">
    <location>
        <begin position="1"/>
        <end position="90"/>
    </location>
</feature>
<dbReference type="SUPFAM" id="SSF46785">
    <property type="entry name" value="Winged helix' DNA-binding domain"/>
    <property type="match status" value="1"/>
</dbReference>
<dbReference type="Gene3D" id="1.10.10.10">
    <property type="entry name" value="Winged helix-like DNA-binding domain superfamily/Winged helix DNA-binding domain"/>
    <property type="match status" value="1"/>
</dbReference>
<reference evidence="3 4" key="1">
    <citation type="submission" date="2021-01" db="EMBL/GenBank/DDBJ databases">
        <title>Cercospora kikuchii MAFF 305040 whole genome shotgun sequence.</title>
        <authorList>
            <person name="Kashiwa T."/>
            <person name="Suzuki T."/>
        </authorList>
    </citation>
    <scope>NUCLEOTIDE SEQUENCE [LARGE SCALE GENOMIC DNA]</scope>
    <source>
        <strain evidence="3 4">MAFF 305040</strain>
    </source>
</reference>
<name>A0A9P3CGB1_9PEZI</name>
<accession>A0A9P3CGB1</accession>
<feature type="domain" description="TFIIF beta subunit HTH" evidence="2">
    <location>
        <begin position="188"/>
        <end position="233"/>
    </location>
</feature>